<keyword evidence="8" id="KW-0239">DNA-directed DNA polymerase</keyword>
<feature type="non-terminal residue" evidence="14">
    <location>
        <position position="336"/>
    </location>
</feature>
<keyword evidence="1" id="KW-0540">Nuclease</keyword>
<dbReference type="Pfam" id="PF07727">
    <property type="entry name" value="RVT_2"/>
    <property type="match status" value="1"/>
</dbReference>
<name>A0A6H5H0I7_9HEMI</name>
<keyword evidence="4" id="KW-0378">Hydrolase</keyword>
<feature type="domain" description="Retroviral polymerase SH3-like" evidence="13">
    <location>
        <begin position="63"/>
        <end position="119"/>
    </location>
</feature>
<dbReference type="PANTHER" id="PTHR42648:SF11">
    <property type="entry name" value="TRANSPOSON TY4-P GAG-POL POLYPROTEIN"/>
    <property type="match status" value="1"/>
</dbReference>
<evidence type="ECO:0000256" key="10">
    <source>
        <dbReference type="ARBA" id="ARBA00023268"/>
    </source>
</evidence>
<evidence type="ECO:0000259" key="13">
    <source>
        <dbReference type="Pfam" id="PF25597"/>
    </source>
</evidence>
<keyword evidence="9" id="KW-0233">DNA recombination</keyword>
<dbReference type="GO" id="GO:0006310">
    <property type="term" value="P:DNA recombination"/>
    <property type="evidence" value="ECO:0007669"/>
    <property type="project" value="UniProtKB-KW"/>
</dbReference>
<gene>
    <name evidence="14" type="ORF">NTEN_LOCUS14048</name>
</gene>
<keyword evidence="10" id="KW-0511">Multifunctional enzyme</keyword>
<dbReference type="Pfam" id="PF25597">
    <property type="entry name" value="SH3_retrovirus"/>
    <property type="match status" value="1"/>
</dbReference>
<dbReference type="GO" id="GO:0046872">
    <property type="term" value="F:metal ion binding"/>
    <property type="evidence" value="ECO:0007669"/>
    <property type="project" value="UniProtKB-KW"/>
</dbReference>
<evidence type="ECO:0000259" key="12">
    <source>
        <dbReference type="Pfam" id="PF07727"/>
    </source>
</evidence>
<accession>A0A6H5H0I7</accession>
<dbReference type="PANTHER" id="PTHR42648">
    <property type="entry name" value="TRANSPOSASE, PUTATIVE-RELATED"/>
    <property type="match status" value="1"/>
</dbReference>
<keyword evidence="3" id="KW-0255">Endonuclease</keyword>
<evidence type="ECO:0000256" key="9">
    <source>
        <dbReference type="ARBA" id="ARBA00023172"/>
    </source>
</evidence>
<evidence type="ECO:0000256" key="3">
    <source>
        <dbReference type="ARBA" id="ARBA00022759"/>
    </source>
</evidence>
<evidence type="ECO:0000256" key="4">
    <source>
        <dbReference type="ARBA" id="ARBA00022801"/>
    </source>
</evidence>
<evidence type="ECO:0000256" key="6">
    <source>
        <dbReference type="ARBA" id="ARBA00022908"/>
    </source>
</evidence>
<dbReference type="EMBL" id="CADCXU010021008">
    <property type="protein sequence ID" value="CAB0008837.1"/>
    <property type="molecule type" value="Genomic_DNA"/>
</dbReference>
<keyword evidence="6" id="KW-0229">DNA integration</keyword>
<dbReference type="GO" id="GO:0016787">
    <property type="term" value="F:hydrolase activity"/>
    <property type="evidence" value="ECO:0007669"/>
    <property type="project" value="UniProtKB-KW"/>
</dbReference>
<keyword evidence="7" id="KW-0695">RNA-directed DNA polymerase</keyword>
<feature type="domain" description="Reverse transcriptase Ty1/copia-type" evidence="12">
    <location>
        <begin position="229"/>
        <end position="330"/>
    </location>
</feature>
<keyword evidence="15" id="KW-1185">Reference proteome</keyword>
<evidence type="ECO:0000256" key="2">
    <source>
        <dbReference type="ARBA" id="ARBA00022723"/>
    </source>
</evidence>
<feature type="region of interest" description="Disordered" evidence="11">
    <location>
        <begin position="117"/>
        <end position="177"/>
    </location>
</feature>
<dbReference type="GO" id="GO:0003887">
    <property type="term" value="F:DNA-directed DNA polymerase activity"/>
    <property type="evidence" value="ECO:0007669"/>
    <property type="project" value="UniProtKB-KW"/>
</dbReference>
<evidence type="ECO:0000256" key="7">
    <source>
        <dbReference type="ARBA" id="ARBA00022918"/>
    </source>
</evidence>
<dbReference type="AlphaFoldDB" id="A0A6H5H0I7"/>
<dbReference type="GO" id="GO:0004519">
    <property type="term" value="F:endonuclease activity"/>
    <property type="evidence" value="ECO:0007669"/>
    <property type="project" value="UniProtKB-KW"/>
</dbReference>
<dbReference type="GO" id="GO:0015074">
    <property type="term" value="P:DNA integration"/>
    <property type="evidence" value="ECO:0007669"/>
    <property type="project" value="UniProtKB-KW"/>
</dbReference>
<dbReference type="Proteomes" id="UP000479000">
    <property type="component" value="Unassembled WGS sequence"/>
</dbReference>
<keyword evidence="8" id="KW-0548">Nucleotidyltransferase</keyword>
<dbReference type="GO" id="GO:0003964">
    <property type="term" value="F:RNA-directed DNA polymerase activity"/>
    <property type="evidence" value="ECO:0007669"/>
    <property type="project" value="UniProtKB-KW"/>
</dbReference>
<proteinExistence type="predicted"/>
<evidence type="ECO:0000256" key="11">
    <source>
        <dbReference type="SAM" id="MobiDB-lite"/>
    </source>
</evidence>
<keyword evidence="2" id="KW-0479">Metal-binding</keyword>
<protein>
    <submittedName>
        <fullName evidence="14">Uncharacterized protein</fullName>
    </submittedName>
</protein>
<evidence type="ECO:0000256" key="1">
    <source>
        <dbReference type="ARBA" id="ARBA00022722"/>
    </source>
</evidence>
<evidence type="ECO:0000256" key="8">
    <source>
        <dbReference type="ARBA" id="ARBA00022932"/>
    </source>
</evidence>
<keyword evidence="8" id="KW-0808">Transferase</keyword>
<evidence type="ECO:0000256" key="5">
    <source>
        <dbReference type="ARBA" id="ARBA00022842"/>
    </source>
</evidence>
<dbReference type="InterPro" id="IPR057670">
    <property type="entry name" value="SH3_retrovirus"/>
</dbReference>
<sequence length="336" mass="38530">MARCMIDDAQLDRGFWGEAVQTAMYTINRIPTRTLSKGETPASIWYTSIWWKIDVSNMRVFGCKAHSHIPKEDRSSKLDIRSKQLIFLGYCSNGYRLWDAEKQKIVTSRSVVFDEASTQRPMQLPTLVHPSSEDDETQNSSSEPNSRDDVNDSETAPAGNDETPTVNDANNRKRDRKLPSKYQDYEMDFFAALSCSKLPSEIPTKYQDAVKDEEWKSAVEKELDNMKQNETWEIVPAPVEKPVIDSKWVFREKLIDGLPVKRARLVARGFLEEPSLEDEVYSPVARMNTLRILFALAVEKDLHIHMIDFDAAFLNGTLKNPIYMKLPEGLTGYHRE</sequence>
<dbReference type="OrthoDB" id="439192at2759"/>
<keyword evidence="5" id="KW-0460">Magnesium</keyword>
<dbReference type="InterPro" id="IPR013103">
    <property type="entry name" value="RVT_2"/>
</dbReference>
<evidence type="ECO:0000313" key="14">
    <source>
        <dbReference type="EMBL" id="CAB0008837.1"/>
    </source>
</evidence>
<evidence type="ECO:0000313" key="15">
    <source>
        <dbReference type="Proteomes" id="UP000479000"/>
    </source>
</evidence>
<reference evidence="14 15" key="1">
    <citation type="submission" date="2020-02" db="EMBL/GenBank/DDBJ databases">
        <authorList>
            <person name="Ferguson B K."/>
        </authorList>
    </citation>
    <scope>NUCLEOTIDE SEQUENCE [LARGE SCALE GENOMIC DNA]</scope>
</reference>
<dbReference type="InterPro" id="IPR039537">
    <property type="entry name" value="Retrotran_Ty1/copia-like"/>
</dbReference>
<organism evidence="14 15">
    <name type="scientific">Nesidiocoris tenuis</name>
    <dbReference type="NCBI Taxonomy" id="355587"/>
    <lineage>
        <taxon>Eukaryota</taxon>
        <taxon>Metazoa</taxon>
        <taxon>Ecdysozoa</taxon>
        <taxon>Arthropoda</taxon>
        <taxon>Hexapoda</taxon>
        <taxon>Insecta</taxon>
        <taxon>Pterygota</taxon>
        <taxon>Neoptera</taxon>
        <taxon>Paraneoptera</taxon>
        <taxon>Hemiptera</taxon>
        <taxon>Heteroptera</taxon>
        <taxon>Panheteroptera</taxon>
        <taxon>Cimicomorpha</taxon>
        <taxon>Miridae</taxon>
        <taxon>Dicyphina</taxon>
        <taxon>Nesidiocoris</taxon>
    </lineage>
</organism>